<dbReference type="CDD" id="cd07516">
    <property type="entry name" value="HAD_Pase"/>
    <property type="match status" value="1"/>
</dbReference>
<dbReference type="SFLD" id="SFLDG01140">
    <property type="entry name" value="C2.B:_Phosphomannomutase_and_P"/>
    <property type="match status" value="1"/>
</dbReference>
<dbReference type="InterPro" id="IPR000150">
    <property type="entry name" value="Cof"/>
</dbReference>
<dbReference type="Gene3D" id="3.40.50.1000">
    <property type="entry name" value="HAD superfamily/HAD-like"/>
    <property type="match status" value="1"/>
</dbReference>
<dbReference type="GO" id="GO:0000287">
    <property type="term" value="F:magnesium ion binding"/>
    <property type="evidence" value="ECO:0007669"/>
    <property type="project" value="TreeGrafter"/>
</dbReference>
<evidence type="ECO:0000313" key="1">
    <source>
        <dbReference type="EMBL" id="HIZ23189.1"/>
    </source>
</evidence>
<reference evidence="1" key="2">
    <citation type="submission" date="2021-04" db="EMBL/GenBank/DDBJ databases">
        <authorList>
            <person name="Gilroy R."/>
        </authorList>
    </citation>
    <scope>NUCLEOTIDE SEQUENCE</scope>
    <source>
        <strain evidence="1">14324</strain>
    </source>
</reference>
<dbReference type="InterPro" id="IPR023214">
    <property type="entry name" value="HAD_sf"/>
</dbReference>
<dbReference type="InterPro" id="IPR036412">
    <property type="entry name" value="HAD-like_sf"/>
</dbReference>
<dbReference type="Pfam" id="PF08282">
    <property type="entry name" value="Hydrolase_3"/>
    <property type="match status" value="1"/>
</dbReference>
<organism evidence="1 2">
    <name type="scientific">Candidatus Blautia faecigallinarum</name>
    <dbReference type="NCBI Taxonomy" id="2838488"/>
    <lineage>
        <taxon>Bacteria</taxon>
        <taxon>Bacillati</taxon>
        <taxon>Bacillota</taxon>
        <taxon>Clostridia</taxon>
        <taxon>Lachnospirales</taxon>
        <taxon>Lachnospiraceae</taxon>
        <taxon>Blautia</taxon>
    </lineage>
</organism>
<dbReference type="Gene3D" id="3.30.1240.10">
    <property type="match status" value="1"/>
</dbReference>
<protein>
    <submittedName>
        <fullName evidence="1">Cof-type HAD-IIB family hydrolase</fullName>
    </submittedName>
</protein>
<comment type="caution">
    <text evidence="1">The sequence shown here is derived from an EMBL/GenBank/DDBJ whole genome shotgun (WGS) entry which is preliminary data.</text>
</comment>
<name>A0A9D2IU38_9FIRM</name>
<dbReference type="PANTHER" id="PTHR10000:SF8">
    <property type="entry name" value="HAD SUPERFAMILY HYDROLASE-LIKE, TYPE 3"/>
    <property type="match status" value="1"/>
</dbReference>
<dbReference type="InterPro" id="IPR006379">
    <property type="entry name" value="HAD-SF_hydro_IIB"/>
</dbReference>
<dbReference type="GO" id="GO:0016791">
    <property type="term" value="F:phosphatase activity"/>
    <property type="evidence" value="ECO:0007669"/>
    <property type="project" value="TreeGrafter"/>
</dbReference>
<gene>
    <name evidence="1" type="ORF">IAA21_10400</name>
</gene>
<dbReference type="SFLD" id="SFLDS00003">
    <property type="entry name" value="Haloacid_Dehalogenase"/>
    <property type="match status" value="1"/>
</dbReference>
<evidence type="ECO:0000313" key="2">
    <source>
        <dbReference type="Proteomes" id="UP000824041"/>
    </source>
</evidence>
<dbReference type="PANTHER" id="PTHR10000">
    <property type="entry name" value="PHOSPHOSERINE PHOSPHATASE"/>
    <property type="match status" value="1"/>
</dbReference>
<keyword evidence="1" id="KW-0378">Hydrolase</keyword>
<dbReference type="EMBL" id="DXBU01000141">
    <property type="protein sequence ID" value="HIZ23189.1"/>
    <property type="molecule type" value="Genomic_DNA"/>
</dbReference>
<dbReference type="SUPFAM" id="SSF56784">
    <property type="entry name" value="HAD-like"/>
    <property type="match status" value="1"/>
</dbReference>
<accession>A0A9D2IU38</accession>
<dbReference type="PROSITE" id="PS01229">
    <property type="entry name" value="COF_2"/>
    <property type="match status" value="1"/>
</dbReference>
<reference evidence="1" key="1">
    <citation type="journal article" date="2021" name="PeerJ">
        <title>Extensive microbial diversity within the chicken gut microbiome revealed by metagenomics and culture.</title>
        <authorList>
            <person name="Gilroy R."/>
            <person name="Ravi A."/>
            <person name="Getino M."/>
            <person name="Pursley I."/>
            <person name="Horton D.L."/>
            <person name="Alikhan N.F."/>
            <person name="Baker D."/>
            <person name="Gharbi K."/>
            <person name="Hall N."/>
            <person name="Watson M."/>
            <person name="Adriaenssens E.M."/>
            <person name="Foster-Nyarko E."/>
            <person name="Jarju S."/>
            <person name="Secka A."/>
            <person name="Antonio M."/>
            <person name="Oren A."/>
            <person name="Chaudhuri R.R."/>
            <person name="La Ragione R."/>
            <person name="Hildebrand F."/>
            <person name="Pallen M.J."/>
        </authorList>
    </citation>
    <scope>NUCLEOTIDE SEQUENCE</scope>
    <source>
        <strain evidence="1">14324</strain>
    </source>
</reference>
<dbReference type="NCBIfam" id="TIGR01484">
    <property type="entry name" value="HAD-SF-IIB"/>
    <property type="match status" value="1"/>
</dbReference>
<dbReference type="PROSITE" id="PS01228">
    <property type="entry name" value="COF_1"/>
    <property type="match status" value="1"/>
</dbReference>
<dbReference type="NCBIfam" id="TIGR00099">
    <property type="entry name" value="Cof-subfamily"/>
    <property type="match status" value="1"/>
</dbReference>
<dbReference type="Proteomes" id="UP000824041">
    <property type="component" value="Unassembled WGS sequence"/>
</dbReference>
<proteinExistence type="predicted"/>
<dbReference type="AlphaFoldDB" id="A0A9D2IU38"/>
<sequence>MSIRLIASDLDGTLLTDKKEIAPYTKEALLFAVREKGCCFIPATGRAFTSIPPEVTGFPGVEYVITSNGAAVYSAKSGERIYQCLLSREAVEMILSIPLWEDAAMEVFVEGNPYASAAYIENPGAYGATSFGCAYVKRTRTSVSDIRAFARENKERIDSISFATANGETKKEIKERLQKEGKDIYVTSSVSHMLEIGNSSAGKGNTLAVMLERLGIAPREAMAFGDGDNDKEMLACVKYGIAMANASEDCKKAAYFVTASNEEDGVGKAIRRFLG</sequence>
<dbReference type="GO" id="GO:0005829">
    <property type="term" value="C:cytosol"/>
    <property type="evidence" value="ECO:0007669"/>
    <property type="project" value="TreeGrafter"/>
</dbReference>